<dbReference type="Proteomes" id="UP000000600">
    <property type="component" value="Unassembled WGS sequence"/>
</dbReference>
<dbReference type="OrthoDB" id="297835at2759"/>
<dbReference type="RefSeq" id="XP_001443167.1">
    <property type="nucleotide sequence ID" value="XM_001443130.1"/>
</dbReference>
<reference evidence="1 2" key="1">
    <citation type="journal article" date="2006" name="Nature">
        <title>Global trends of whole-genome duplications revealed by the ciliate Paramecium tetraurelia.</title>
        <authorList>
            <consortium name="Genoscope"/>
            <person name="Aury J.-M."/>
            <person name="Jaillon O."/>
            <person name="Duret L."/>
            <person name="Noel B."/>
            <person name="Jubin C."/>
            <person name="Porcel B.M."/>
            <person name="Segurens B."/>
            <person name="Daubin V."/>
            <person name="Anthouard V."/>
            <person name="Aiach N."/>
            <person name="Arnaiz O."/>
            <person name="Billaut A."/>
            <person name="Beisson J."/>
            <person name="Blanc I."/>
            <person name="Bouhouche K."/>
            <person name="Camara F."/>
            <person name="Duharcourt S."/>
            <person name="Guigo R."/>
            <person name="Gogendeau D."/>
            <person name="Katinka M."/>
            <person name="Keller A.-M."/>
            <person name="Kissmehl R."/>
            <person name="Klotz C."/>
            <person name="Koll F."/>
            <person name="Le Moue A."/>
            <person name="Lepere C."/>
            <person name="Malinsky S."/>
            <person name="Nowacki M."/>
            <person name="Nowak J.K."/>
            <person name="Plattner H."/>
            <person name="Poulain J."/>
            <person name="Ruiz F."/>
            <person name="Serrano V."/>
            <person name="Zagulski M."/>
            <person name="Dessen P."/>
            <person name="Betermier M."/>
            <person name="Weissenbach J."/>
            <person name="Scarpelli C."/>
            <person name="Schachter V."/>
            <person name="Sperling L."/>
            <person name="Meyer E."/>
            <person name="Cohen J."/>
            <person name="Wincker P."/>
        </authorList>
    </citation>
    <scope>NUCLEOTIDE SEQUENCE [LARGE SCALE GENOMIC DNA]</scope>
    <source>
        <strain evidence="1 2">Stock d4-2</strain>
    </source>
</reference>
<gene>
    <name evidence="1" type="ORF">GSPATT00011370001</name>
</gene>
<protein>
    <submittedName>
        <fullName evidence="1">Uncharacterized protein</fullName>
    </submittedName>
</protein>
<sequence>MQTLKEYIPIVLTKDHLSKREANLEVAEEKFTVRCIYILEVKEQETKSPKISFHINSSRSTSIQNTVPYCVKATVFPNILSRTKLDIIRYRHSEQLQLDSDKITTQKDRKKLSELKIRSKEKDKSNSKMHTQFTKSPTQKPIITQLTSLIKDNFSVSERTSSFKFRSLSPEIEGQLWQKNNKVNRINKAYEIQKEIHHLERFKTCWKTDEIQQILQQKIVQIGLNTKKGLKQIFILIFLPHQSLHLKSSQTEVKQITNNLELSIFPFFIPIYEKIINEKELTDNFRQWISYFLDILHFRNHMNFTKVFSLDSVEITQLNQLPQYDKFLYIQLQGQFDLWILLNQQLKLSGEFQLDKYPKLAIKLFDLKSKEEVSRFFKKRENLLPFYFRHQQQESQTSIPSQYLIEVENDLREPDEQMFEQSIIQMNEQEQDTYLKLLQQYIQSNKSKYSSKLKNLEEMMRQRLEKIKARKRYSIQIKLQAKKFLGYKEEELIQQKLMLEDEKSIQEIQEEAFDQIMPQTTHIFKKKQKQNIPIEDPFQSFQTKDNEKFKEITQLINIEKIILEKNLSRQDIYYYLSLFKALMDSDTTTRIKDVKYPTLFISVDQLKRGIAFIALYKNTVNTKKLAEVYNRNYQYCEFLEFLDIFTTQYKYRVSEEELKDIDEEDSLKISRKQSVFGRQQSLKYQIDQN</sequence>
<dbReference type="HOGENOM" id="CLU_405181_0_0_1"/>
<dbReference type="EMBL" id="CT868219">
    <property type="protein sequence ID" value="CAK75770.1"/>
    <property type="molecule type" value="Genomic_DNA"/>
</dbReference>
<keyword evidence="2" id="KW-1185">Reference proteome</keyword>
<proteinExistence type="predicted"/>
<evidence type="ECO:0000313" key="1">
    <source>
        <dbReference type="EMBL" id="CAK75770.1"/>
    </source>
</evidence>
<accession>A0CYA3</accession>
<name>A0CYA3_PARTE</name>
<dbReference type="AlphaFoldDB" id="A0CYA3"/>
<organism evidence="1 2">
    <name type="scientific">Paramecium tetraurelia</name>
    <dbReference type="NCBI Taxonomy" id="5888"/>
    <lineage>
        <taxon>Eukaryota</taxon>
        <taxon>Sar</taxon>
        <taxon>Alveolata</taxon>
        <taxon>Ciliophora</taxon>
        <taxon>Intramacronucleata</taxon>
        <taxon>Oligohymenophorea</taxon>
        <taxon>Peniculida</taxon>
        <taxon>Parameciidae</taxon>
        <taxon>Paramecium</taxon>
    </lineage>
</organism>
<evidence type="ECO:0000313" key="2">
    <source>
        <dbReference type="Proteomes" id="UP000000600"/>
    </source>
</evidence>
<dbReference type="KEGG" id="ptm:GSPATT00011370001"/>
<dbReference type="InParanoid" id="A0CYA3"/>
<dbReference type="GeneID" id="5028950"/>
<dbReference type="OMA" id="FFKKREN"/>